<dbReference type="GO" id="GO:0005975">
    <property type="term" value="P:carbohydrate metabolic process"/>
    <property type="evidence" value="ECO:0007669"/>
    <property type="project" value="InterPro"/>
</dbReference>
<organism evidence="3 4">
    <name type="scientific">Marasmius oreades</name>
    <name type="common">fairy-ring Marasmius</name>
    <dbReference type="NCBI Taxonomy" id="181124"/>
    <lineage>
        <taxon>Eukaryota</taxon>
        <taxon>Fungi</taxon>
        <taxon>Dikarya</taxon>
        <taxon>Basidiomycota</taxon>
        <taxon>Agaricomycotina</taxon>
        <taxon>Agaricomycetes</taxon>
        <taxon>Agaricomycetidae</taxon>
        <taxon>Agaricales</taxon>
        <taxon>Marasmiineae</taxon>
        <taxon>Marasmiaceae</taxon>
        <taxon>Marasmius</taxon>
    </lineage>
</organism>
<accession>A0A9P7RP48</accession>
<evidence type="ECO:0000256" key="2">
    <source>
        <dbReference type="SAM" id="SignalP"/>
    </source>
</evidence>
<dbReference type="InterPro" id="IPR010905">
    <property type="entry name" value="Glyco_hydro_88"/>
</dbReference>
<gene>
    <name evidence="3" type="ORF">E1B28_013219</name>
</gene>
<dbReference type="SUPFAM" id="SSF48208">
    <property type="entry name" value="Six-hairpin glycosidases"/>
    <property type="match status" value="1"/>
</dbReference>
<dbReference type="GeneID" id="66082294"/>
<dbReference type="RefSeq" id="XP_043003710.1">
    <property type="nucleotide sequence ID" value="XM_043158365.1"/>
</dbReference>
<dbReference type="AlphaFoldDB" id="A0A9P7RP48"/>
<feature type="signal peptide" evidence="2">
    <location>
        <begin position="1"/>
        <end position="22"/>
    </location>
</feature>
<keyword evidence="2" id="KW-0732">Signal</keyword>
<keyword evidence="4" id="KW-1185">Reference proteome</keyword>
<evidence type="ECO:0008006" key="5">
    <source>
        <dbReference type="Google" id="ProtNLM"/>
    </source>
</evidence>
<evidence type="ECO:0000256" key="1">
    <source>
        <dbReference type="ARBA" id="ARBA00022801"/>
    </source>
</evidence>
<dbReference type="InterPro" id="IPR008928">
    <property type="entry name" value="6-hairpin_glycosidase_sf"/>
</dbReference>
<evidence type="ECO:0000313" key="4">
    <source>
        <dbReference type="Proteomes" id="UP001049176"/>
    </source>
</evidence>
<dbReference type="OrthoDB" id="540611at2759"/>
<dbReference type="EMBL" id="CM032189">
    <property type="protein sequence ID" value="KAG7087239.1"/>
    <property type="molecule type" value="Genomic_DNA"/>
</dbReference>
<feature type="chain" id="PRO_5040153604" description="Glycosyl hydrolase family 88" evidence="2">
    <location>
        <begin position="23"/>
        <end position="425"/>
    </location>
</feature>
<dbReference type="Proteomes" id="UP001049176">
    <property type="component" value="Chromosome 9"/>
</dbReference>
<protein>
    <recommendedName>
        <fullName evidence="5">Glycosyl hydrolase family 88</fullName>
    </recommendedName>
</protein>
<comment type="caution">
    <text evidence="3">The sequence shown here is derived from an EMBL/GenBank/DDBJ whole genome shotgun (WGS) entry which is preliminary data.</text>
</comment>
<evidence type="ECO:0000313" key="3">
    <source>
        <dbReference type="EMBL" id="KAG7087239.1"/>
    </source>
</evidence>
<sequence>MHQYRRFILLLLLKSVFSFVSATTSGKFSTWMTTSIIIRSQGIASTGLGGSSELLQAGFVQKTFRRLLESGGNINDSRSQLIAEYITKSVDSIVPRVSNATEDALTYPLDRLSNGNNLIALYNETGNSSYLEAVQALRKSVDLQRRNREDGLWYYYVYPEWSYLDGMYSFAPFHLAYALNQSESDAENMVEDVLHQFSLLWDHCYNEETGLLVHGYDESLTAVWVNQNDPKKTGASPHVWGRSLGWMMMTIVDSLEFISSSLSFNSSLSSPEFPTASLEKLHGFLLHRFQSLSAAILAVADNTTGGWFQVVEEPYREGNYIESSASAMFVYSLLKGVRLGFLADSDGPEGRVYIAAAQKAYRYILATFVVRNETDGTLGYNGTVSVCSLNSTASFEYYVNQPISYNSVLGSAAFILASLEYETLN</sequence>
<proteinExistence type="predicted"/>
<dbReference type="InterPro" id="IPR012341">
    <property type="entry name" value="6hp_glycosidase-like_sf"/>
</dbReference>
<name>A0A9P7RP48_9AGAR</name>
<reference evidence="3" key="1">
    <citation type="journal article" date="2021" name="Genome Biol. Evol.">
        <title>The assembled and annotated genome of the fairy-ring fungus Marasmius oreades.</title>
        <authorList>
            <person name="Hiltunen M."/>
            <person name="Ament-Velasquez S.L."/>
            <person name="Johannesson H."/>
        </authorList>
    </citation>
    <scope>NUCLEOTIDE SEQUENCE</scope>
    <source>
        <strain evidence="3">03SP1</strain>
    </source>
</reference>
<dbReference type="PANTHER" id="PTHR33886">
    <property type="entry name" value="UNSATURATED RHAMNOGALACTURONAN HYDROLASE (EUROFUNG)"/>
    <property type="match status" value="1"/>
</dbReference>
<dbReference type="InterPro" id="IPR052043">
    <property type="entry name" value="PolySaccharide_Degr_Enz"/>
</dbReference>
<dbReference type="PANTHER" id="PTHR33886:SF11">
    <property type="entry name" value="WALL GLYCOSYL HYDROLASE YTER, PUTATIVE (AFU_ORTHOLOGUE AFUA_2G14630)-RELATED"/>
    <property type="match status" value="1"/>
</dbReference>
<dbReference type="GO" id="GO:0016787">
    <property type="term" value="F:hydrolase activity"/>
    <property type="evidence" value="ECO:0007669"/>
    <property type="project" value="UniProtKB-KW"/>
</dbReference>
<dbReference type="KEGG" id="more:E1B28_013219"/>
<dbReference type="Gene3D" id="1.50.10.10">
    <property type="match status" value="1"/>
</dbReference>
<dbReference type="Pfam" id="PF07470">
    <property type="entry name" value="Glyco_hydro_88"/>
    <property type="match status" value="1"/>
</dbReference>
<keyword evidence="1" id="KW-0378">Hydrolase</keyword>